<accession>A0A3P6TI07</accession>
<gene>
    <name evidence="2" type="ORF">DILT_LOCUS3629</name>
</gene>
<evidence type="ECO:0000313" key="3">
    <source>
        <dbReference type="Proteomes" id="UP000281553"/>
    </source>
</evidence>
<name>A0A3P6TI07_DIBLA</name>
<dbReference type="AlphaFoldDB" id="A0A3P6TI07"/>
<evidence type="ECO:0000256" key="1">
    <source>
        <dbReference type="SAM" id="Phobius"/>
    </source>
</evidence>
<keyword evidence="1" id="KW-0472">Membrane</keyword>
<feature type="transmembrane region" description="Helical" evidence="1">
    <location>
        <begin position="23"/>
        <end position="45"/>
    </location>
</feature>
<proteinExistence type="predicted"/>
<evidence type="ECO:0000313" key="2">
    <source>
        <dbReference type="EMBL" id="VDK84787.1"/>
    </source>
</evidence>
<dbReference type="OrthoDB" id="6770063at2759"/>
<dbReference type="Proteomes" id="UP000281553">
    <property type="component" value="Unassembled WGS sequence"/>
</dbReference>
<dbReference type="EMBL" id="UYRU01043990">
    <property type="protein sequence ID" value="VDK84787.1"/>
    <property type="molecule type" value="Genomic_DNA"/>
</dbReference>
<reference evidence="2 3" key="1">
    <citation type="submission" date="2018-11" db="EMBL/GenBank/DDBJ databases">
        <authorList>
            <consortium name="Pathogen Informatics"/>
        </authorList>
    </citation>
    <scope>NUCLEOTIDE SEQUENCE [LARGE SCALE GENOMIC DNA]</scope>
</reference>
<protein>
    <submittedName>
        <fullName evidence="2">Uncharacterized protein</fullName>
    </submittedName>
</protein>
<keyword evidence="1" id="KW-0812">Transmembrane</keyword>
<keyword evidence="3" id="KW-1185">Reference proteome</keyword>
<sequence>MAIADAQAHSDTLEWHYLGMQRALFLTVFVCIVAGFLFLCSSWYLEAAKERVRFIIDASRQRYVEVEDTSADDEPGVQVASVSWEDPTPQSSCAVVVA</sequence>
<organism evidence="2 3">
    <name type="scientific">Dibothriocephalus latus</name>
    <name type="common">Fish tapeworm</name>
    <name type="synonym">Diphyllobothrium latum</name>
    <dbReference type="NCBI Taxonomy" id="60516"/>
    <lineage>
        <taxon>Eukaryota</taxon>
        <taxon>Metazoa</taxon>
        <taxon>Spiralia</taxon>
        <taxon>Lophotrochozoa</taxon>
        <taxon>Platyhelminthes</taxon>
        <taxon>Cestoda</taxon>
        <taxon>Eucestoda</taxon>
        <taxon>Diphyllobothriidea</taxon>
        <taxon>Diphyllobothriidae</taxon>
        <taxon>Dibothriocephalus</taxon>
    </lineage>
</organism>
<keyword evidence="1" id="KW-1133">Transmembrane helix</keyword>